<protein>
    <submittedName>
        <fullName evidence="3">Uncharacterized protein YncE</fullName>
    </submittedName>
</protein>
<reference evidence="3 4" key="1">
    <citation type="submission" date="2016-06" db="EMBL/GenBank/DDBJ databases">
        <title>Complete genome sequence of a saline-alkali tolerant type strain Dietzia timorensis ID05-A0528T.</title>
        <authorList>
            <person name="Wu X."/>
        </authorList>
    </citation>
    <scope>NUCLEOTIDE SEQUENCE [LARGE SCALE GENOMIC DNA]</scope>
    <source>
        <strain evidence="3 4">ID05-A0528</strain>
    </source>
</reference>
<dbReference type="OrthoDB" id="7197435at2"/>
<accession>A0A173LMU0</accession>
<feature type="chain" id="PRO_5008008763" evidence="2">
    <location>
        <begin position="38"/>
        <end position="422"/>
    </location>
</feature>
<dbReference type="AlphaFoldDB" id="A0A173LMU0"/>
<proteinExistence type="predicted"/>
<dbReference type="RefSeq" id="WP_075845046.1">
    <property type="nucleotide sequence ID" value="NZ_CP015961.1"/>
</dbReference>
<feature type="region of interest" description="Disordered" evidence="1">
    <location>
        <begin position="366"/>
        <end position="422"/>
    </location>
</feature>
<dbReference type="PANTHER" id="PTHR47197">
    <property type="entry name" value="PROTEIN NIRF"/>
    <property type="match status" value="1"/>
</dbReference>
<evidence type="ECO:0000313" key="4">
    <source>
        <dbReference type="Proteomes" id="UP000186104"/>
    </source>
</evidence>
<dbReference type="InterPro" id="IPR015943">
    <property type="entry name" value="WD40/YVTN_repeat-like_dom_sf"/>
</dbReference>
<feature type="compositionally biased region" description="Low complexity" evidence="1">
    <location>
        <begin position="409"/>
        <end position="422"/>
    </location>
</feature>
<dbReference type="SUPFAM" id="SSF51004">
    <property type="entry name" value="C-terminal (heme d1) domain of cytochrome cd1-nitrite reductase"/>
    <property type="match status" value="1"/>
</dbReference>
<sequence length="422" mass="43406">MYASPSRIAGRRALAGLFAAAMVVGGGSALSMSAANAQENPLGQITGSIGATQFAQECVALDAGLYQTAYSETENAVFVTRSVGRPPVTESTLTKVDADSLEVLDSVDPAVNDEASGARTAVYGVAVDDANGLVWTTNTRDNTVAVYDAKTLDLVKQFDAGLVDHARDVAVDPETGKAYVSAPTTDSGVIYEFDGTDLDAEPTVIELPELANTVSLDLDPATGALYTVDLGGPHAAKVDTRNDNEVTTYNLGDSVEAASGVTIDTENGNIWAIDQTTGSAVVVNEESGEVVENFETGEGALNAKYDDASGLVYVSNRTANNITVYDATTFEQVGDLPAGPNAELGQTPNHVSVDGKGNAFSVNKFAPEEGEGAGKNQLCRITPDGGPLGSVTGSLDELTGSLEGISEQAPAEDAPAEDAPAA</sequence>
<dbReference type="EMBL" id="CP015961">
    <property type="protein sequence ID" value="ANI93595.1"/>
    <property type="molecule type" value="Genomic_DNA"/>
</dbReference>
<name>A0A173LMU0_9ACTN</name>
<gene>
    <name evidence="3" type="ORF">BJL86_2835</name>
</gene>
<keyword evidence="4" id="KW-1185">Reference proteome</keyword>
<dbReference type="PANTHER" id="PTHR47197:SF3">
    <property type="entry name" value="DIHYDRO-HEME D1 DEHYDROGENASE"/>
    <property type="match status" value="1"/>
</dbReference>
<evidence type="ECO:0000256" key="1">
    <source>
        <dbReference type="SAM" id="MobiDB-lite"/>
    </source>
</evidence>
<dbReference type="KEGG" id="dtm:BJL86_2835"/>
<evidence type="ECO:0000256" key="2">
    <source>
        <dbReference type="SAM" id="SignalP"/>
    </source>
</evidence>
<dbReference type="STRING" id="499555.BJL86_2835"/>
<dbReference type="Proteomes" id="UP000186104">
    <property type="component" value="Chromosome"/>
</dbReference>
<keyword evidence="2" id="KW-0732">Signal</keyword>
<evidence type="ECO:0000313" key="3">
    <source>
        <dbReference type="EMBL" id="ANI93595.1"/>
    </source>
</evidence>
<feature type="signal peptide" evidence="2">
    <location>
        <begin position="1"/>
        <end position="37"/>
    </location>
</feature>
<dbReference type="InterPro" id="IPR011048">
    <property type="entry name" value="Haem_d1_sf"/>
</dbReference>
<dbReference type="InterPro" id="IPR051200">
    <property type="entry name" value="Host-pathogen_enzymatic-act"/>
</dbReference>
<dbReference type="Gene3D" id="2.130.10.10">
    <property type="entry name" value="YVTN repeat-like/Quinoprotein amine dehydrogenase"/>
    <property type="match status" value="1"/>
</dbReference>
<organism evidence="3 4">
    <name type="scientific">Dietzia timorensis</name>
    <dbReference type="NCBI Taxonomy" id="499555"/>
    <lineage>
        <taxon>Bacteria</taxon>
        <taxon>Bacillati</taxon>
        <taxon>Actinomycetota</taxon>
        <taxon>Actinomycetes</taxon>
        <taxon>Mycobacteriales</taxon>
        <taxon>Dietziaceae</taxon>
        <taxon>Dietzia</taxon>
    </lineage>
</organism>